<gene>
    <name evidence="1" type="ORF">DXD09_00595</name>
</gene>
<dbReference type="EMBL" id="QSQR01000001">
    <property type="protein sequence ID" value="RGK48268.1"/>
    <property type="molecule type" value="Genomic_DNA"/>
</dbReference>
<name>A0A8B2ZEB6_9LACO</name>
<sequence length="37" mass="4017">MSIIGVLPVTEGCILRAGLKNWRFARNGGPVFTVKSQ</sequence>
<organism evidence="1 2">
    <name type="scientific">Ligilactobacillus ruminis</name>
    <dbReference type="NCBI Taxonomy" id="1623"/>
    <lineage>
        <taxon>Bacteria</taxon>
        <taxon>Bacillati</taxon>
        <taxon>Bacillota</taxon>
        <taxon>Bacilli</taxon>
        <taxon>Lactobacillales</taxon>
        <taxon>Lactobacillaceae</taxon>
        <taxon>Ligilactobacillus</taxon>
    </lineage>
</organism>
<comment type="caution">
    <text evidence="1">The sequence shown here is derived from an EMBL/GenBank/DDBJ whole genome shotgun (WGS) entry which is preliminary data.</text>
</comment>
<dbReference type="Proteomes" id="UP000260790">
    <property type="component" value="Unassembled WGS sequence"/>
</dbReference>
<protein>
    <submittedName>
        <fullName evidence="1">Vitamin B12-binding protein</fullName>
    </submittedName>
</protein>
<dbReference type="AlphaFoldDB" id="A0A8B2ZEB6"/>
<reference evidence="1 2" key="1">
    <citation type="submission" date="2018-08" db="EMBL/GenBank/DDBJ databases">
        <title>A genome reference for cultivated species of the human gut microbiota.</title>
        <authorList>
            <person name="Zou Y."/>
            <person name="Xue W."/>
            <person name="Luo G."/>
        </authorList>
    </citation>
    <scope>NUCLEOTIDE SEQUENCE [LARGE SCALE GENOMIC DNA]</scope>
    <source>
        <strain evidence="1 2">TF10-9AT</strain>
    </source>
</reference>
<evidence type="ECO:0000313" key="2">
    <source>
        <dbReference type="Proteomes" id="UP000260790"/>
    </source>
</evidence>
<accession>A0A8B2ZEB6</accession>
<evidence type="ECO:0000313" key="1">
    <source>
        <dbReference type="EMBL" id="RGK48268.1"/>
    </source>
</evidence>
<proteinExistence type="predicted"/>